<protein>
    <submittedName>
        <fullName evidence="1">Uncharacterized protein</fullName>
    </submittedName>
</protein>
<name>A0A3N4KB96_9PEZI</name>
<evidence type="ECO:0000313" key="1">
    <source>
        <dbReference type="EMBL" id="RPB07743.1"/>
    </source>
</evidence>
<dbReference type="EMBL" id="ML119176">
    <property type="protein sequence ID" value="RPB07743.1"/>
    <property type="molecule type" value="Genomic_DNA"/>
</dbReference>
<sequence length="75" mass="8503">MNVEKCSMYLAVSIASTYARSAFCFISKFLFQNQEPVFSISHPAHSLTWKKRGQTRGTDHLLRPSSNAYGQFLIS</sequence>
<reference evidence="1 2" key="1">
    <citation type="journal article" date="2018" name="Nat. Ecol. Evol.">
        <title>Pezizomycetes genomes reveal the molecular basis of ectomycorrhizal truffle lifestyle.</title>
        <authorList>
            <person name="Murat C."/>
            <person name="Payen T."/>
            <person name="Noel B."/>
            <person name="Kuo A."/>
            <person name="Morin E."/>
            <person name="Chen J."/>
            <person name="Kohler A."/>
            <person name="Krizsan K."/>
            <person name="Balestrini R."/>
            <person name="Da Silva C."/>
            <person name="Montanini B."/>
            <person name="Hainaut M."/>
            <person name="Levati E."/>
            <person name="Barry K.W."/>
            <person name="Belfiori B."/>
            <person name="Cichocki N."/>
            <person name="Clum A."/>
            <person name="Dockter R.B."/>
            <person name="Fauchery L."/>
            <person name="Guy J."/>
            <person name="Iotti M."/>
            <person name="Le Tacon F."/>
            <person name="Lindquist E.A."/>
            <person name="Lipzen A."/>
            <person name="Malagnac F."/>
            <person name="Mello A."/>
            <person name="Molinier V."/>
            <person name="Miyauchi S."/>
            <person name="Poulain J."/>
            <person name="Riccioni C."/>
            <person name="Rubini A."/>
            <person name="Sitrit Y."/>
            <person name="Splivallo R."/>
            <person name="Traeger S."/>
            <person name="Wang M."/>
            <person name="Zifcakova L."/>
            <person name="Wipf D."/>
            <person name="Zambonelli A."/>
            <person name="Paolocci F."/>
            <person name="Nowrousian M."/>
            <person name="Ottonello S."/>
            <person name="Baldrian P."/>
            <person name="Spatafora J.W."/>
            <person name="Henrissat B."/>
            <person name="Nagy L.G."/>
            <person name="Aury J.M."/>
            <person name="Wincker P."/>
            <person name="Grigoriev I.V."/>
            <person name="Bonfante P."/>
            <person name="Martin F.M."/>
        </authorList>
    </citation>
    <scope>NUCLEOTIDE SEQUENCE [LARGE SCALE GENOMIC DNA]</scope>
    <source>
        <strain evidence="1 2">CCBAS932</strain>
    </source>
</reference>
<accession>A0A3N4KB96</accession>
<gene>
    <name evidence="1" type="ORF">P167DRAFT_393187</name>
</gene>
<keyword evidence="2" id="KW-1185">Reference proteome</keyword>
<organism evidence="1 2">
    <name type="scientific">Morchella conica CCBAS932</name>
    <dbReference type="NCBI Taxonomy" id="1392247"/>
    <lineage>
        <taxon>Eukaryota</taxon>
        <taxon>Fungi</taxon>
        <taxon>Dikarya</taxon>
        <taxon>Ascomycota</taxon>
        <taxon>Pezizomycotina</taxon>
        <taxon>Pezizomycetes</taxon>
        <taxon>Pezizales</taxon>
        <taxon>Morchellaceae</taxon>
        <taxon>Morchella</taxon>
    </lineage>
</organism>
<evidence type="ECO:0000313" key="2">
    <source>
        <dbReference type="Proteomes" id="UP000277580"/>
    </source>
</evidence>
<proteinExistence type="predicted"/>
<dbReference type="InParanoid" id="A0A3N4KB96"/>
<dbReference type="AlphaFoldDB" id="A0A3N4KB96"/>
<dbReference type="Proteomes" id="UP000277580">
    <property type="component" value="Unassembled WGS sequence"/>
</dbReference>